<dbReference type="Proteomes" id="UP001596500">
    <property type="component" value="Unassembled WGS sequence"/>
</dbReference>
<dbReference type="InterPro" id="IPR008844">
    <property type="entry name" value="Spore_GerAC-like"/>
</dbReference>
<keyword evidence="5" id="KW-0472">Membrane</keyword>
<dbReference type="PANTHER" id="PTHR35789:SF1">
    <property type="entry name" value="SPORE GERMINATION PROTEIN B3"/>
    <property type="match status" value="1"/>
</dbReference>
<evidence type="ECO:0000256" key="6">
    <source>
        <dbReference type="ARBA" id="ARBA00023139"/>
    </source>
</evidence>
<reference evidence="11" key="1">
    <citation type="journal article" date="2019" name="Int. J. Syst. Evol. Microbiol.">
        <title>The Global Catalogue of Microorganisms (GCM) 10K type strain sequencing project: providing services to taxonomists for standard genome sequencing and annotation.</title>
        <authorList>
            <consortium name="The Broad Institute Genomics Platform"/>
            <consortium name="The Broad Institute Genome Sequencing Center for Infectious Disease"/>
            <person name="Wu L."/>
            <person name="Ma J."/>
        </authorList>
    </citation>
    <scope>NUCLEOTIDE SEQUENCE [LARGE SCALE GENOMIC DNA]</scope>
    <source>
        <strain evidence="11">CGMCC 1.12942</strain>
    </source>
</reference>
<keyword evidence="7" id="KW-0449">Lipoprotein</keyword>
<comment type="similarity">
    <text evidence="2">Belongs to the GerABKC lipoprotein family.</text>
</comment>
<dbReference type="InterPro" id="IPR057336">
    <property type="entry name" value="GerAC_N"/>
</dbReference>
<evidence type="ECO:0000256" key="5">
    <source>
        <dbReference type="ARBA" id="ARBA00023136"/>
    </source>
</evidence>
<evidence type="ECO:0000259" key="9">
    <source>
        <dbReference type="Pfam" id="PF25198"/>
    </source>
</evidence>
<keyword evidence="6" id="KW-0564">Palmitate</keyword>
<dbReference type="Pfam" id="PF05504">
    <property type="entry name" value="Spore_GerAC"/>
    <property type="match status" value="1"/>
</dbReference>
<dbReference type="NCBIfam" id="TIGR02887">
    <property type="entry name" value="spore_ger_x_C"/>
    <property type="match status" value="1"/>
</dbReference>
<sequence>MGINSRWIGLSCLGCLCLFLSGCWDYTDIEERHLQVGEALDLAEGEGKDGKPLITVTAQHVVPKAVAGQKDDGLQQKPYENMSSTNESVYKAWHQLLVREVHIPIPPHLKVVIVSDDLARRLNLHQILMDYLRDTQVRYSCQLFIAKGKAREILESGKEVPAFHLVQMVKNRERTSSILPEVSLQKASARMAAESSFLLQEVGARNGQMQFVGAAVIKGKANKLIGTLNQDELGGVNWLAGDVTSDLVRGNDRKTGQVITVALSGVQSRIQPHVQGERISFDVQIKAEGQLEEDWLLPGDAFEGDVLQRAERAAEQTVSRMISQALEKIQHRYQADVAGFGKRLRIEYPEVWHKVKENWDQEFSKAAVKVDVNVNIKDYRTKGTKKK</sequence>
<evidence type="ECO:0000256" key="4">
    <source>
        <dbReference type="ARBA" id="ARBA00022729"/>
    </source>
</evidence>
<keyword evidence="3" id="KW-0309">Germination</keyword>
<feature type="domain" description="Spore germination protein N-terminal" evidence="9">
    <location>
        <begin position="25"/>
        <end position="200"/>
    </location>
</feature>
<proteinExistence type="inferred from homology"/>
<evidence type="ECO:0000256" key="3">
    <source>
        <dbReference type="ARBA" id="ARBA00022544"/>
    </source>
</evidence>
<dbReference type="InterPro" id="IPR038501">
    <property type="entry name" value="Spore_GerAC_C_sf"/>
</dbReference>
<evidence type="ECO:0000256" key="7">
    <source>
        <dbReference type="ARBA" id="ARBA00023288"/>
    </source>
</evidence>
<evidence type="ECO:0000313" key="10">
    <source>
        <dbReference type="EMBL" id="MFC7443116.1"/>
    </source>
</evidence>
<dbReference type="PROSITE" id="PS51257">
    <property type="entry name" value="PROKAR_LIPOPROTEIN"/>
    <property type="match status" value="1"/>
</dbReference>
<evidence type="ECO:0000256" key="1">
    <source>
        <dbReference type="ARBA" id="ARBA00004635"/>
    </source>
</evidence>
<name>A0ABW2RQA3_9BACL</name>
<keyword evidence="11" id="KW-1185">Reference proteome</keyword>
<dbReference type="EMBL" id="JBHTBW010000080">
    <property type="protein sequence ID" value="MFC7443116.1"/>
    <property type="molecule type" value="Genomic_DNA"/>
</dbReference>
<evidence type="ECO:0000256" key="2">
    <source>
        <dbReference type="ARBA" id="ARBA00007886"/>
    </source>
</evidence>
<feature type="domain" description="Spore germination GerAC-like C-terminal" evidence="8">
    <location>
        <begin position="213"/>
        <end position="378"/>
    </location>
</feature>
<evidence type="ECO:0000313" key="11">
    <source>
        <dbReference type="Proteomes" id="UP001596500"/>
    </source>
</evidence>
<gene>
    <name evidence="10" type="ORF">ACFQNG_18790</name>
</gene>
<dbReference type="InterPro" id="IPR046953">
    <property type="entry name" value="Spore_GerAC-like_C"/>
</dbReference>
<dbReference type="PANTHER" id="PTHR35789">
    <property type="entry name" value="SPORE GERMINATION PROTEIN B3"/>
    <property type="match status" value="1"/>
</dbReference>
<dbReference type="Pfam" id="PF25198">
    <property type="entry name" value="Spore_GerAC_N"/>
    <property type="match status" value="1"/>
</dbReference>
<comment type="caution">
    <text evidence="10">The sequence shown here is derived from an EMBL/GenBank/DDBJ whole genome shotgun (WGS) entry which is preliminary data.</text>
</comment>
<dbReference type="RefSeq" id="WP_379867443.1">
    <property type="nucleotide sequence ID" value="NZ_JBHTBW010000080.1"/>
</dbReference>
<evidence type="ECO:0000259" key="8">
    <source>
        <dbReference type="Pfam" id="PF05504"/>
    </source>
</evidence>
<keyword evidence="4" id="KW-0732">Signal</keyword>
<accession>A0ABW2RQA3</accession>
<protein>
    <submittedName>
        <fullName evidence="10">Ger(X)C family spore germination protein</fullName>
    </submittedName>
</protein>
<organism evidence="10 11">
    <name type="scientific">Laceyella putida</name>
    <dbReference type="NCBI Taxonomy" id="110101"/>
    <lineage>
        <taxon>Bacteria</taxon>
        <taxon>Bacillati</taxon>
        <taxon>Bacillota</taxon>
        <taxon>Bacilli</taxon>
        <taxon>Bacillales</taxon>
        <taxon>Thermoactinomycetaceae</taxon>
        <taxon>Laceyella</taxon>
    </lineage>
</organism>
<dbReference type="Gene3D" id="3.30.300.210">
    <property type="entry name" value="Nutrient germinant receptor protein C, domain 3"/>
    <property type="match status" value="1"/>
</dbReference>
<comment type="subcellular location">
    <subcellularLocation>
        <location evidence="1">Membrane</location>
        <topology evidence="1">Lipid-anchor</topology>
    </subcellularLocation>
</comment>